<gene>
    <name evidence="5" type="ORF">SO802_009301</name>
</gene>
<evidence type="ECO:0000256" key="3">
    <source>
        <dbReference type="SAM" id="MobiDB-lite"/>
    </source>
</evidence>
<dbReference type="AlphaFoldDB" id="A0AAW2DC22"/>
<name>A0AAW2DC22_9ROSI</name>
<evidence type="ECO:0000313" key="5">
    <source>
        <dbReference type="EMBL" id="KAL0007799.1"/>
    </source>
</evidence>
<dbReference type="EMBL" id="JAZDWU010000003">
    <property type="protein sequence ID" value="KAL0007799.1"/>
    <property type="molecule type" value="Genomic_DNA"/>
</dbReference>
<organism evidence="5 6">
    <name type="scientific">Lithocarpus litseifolius</name>
    <dbReference type="NCBI Taxonomy" id="425828"/>
    <lineage>
        <taxon>Eukaryota</taxon>
        <taxon>Viridiplantae</taxon>
        <taxon>Streptophyta</taxon>
        <taxon>Embryophyta</taxon>
        <taxon>Tracheophyta</taxon>
        <taxon>Spermatophyta</taxon>
        <taxon>Magnoliopsida</taxon>
        <taxon>eudicotyledons</taxon>
        <taxon>Gunneridae</taxon>
        <taxon>Pentapetalae</taxon>
        <taxon>rosids</taxon>
        <taxon>fabids</taxon>
        <taxon>Fagales</taxon>
        <taxon>Fagaceae</taxon>
        <taxon>Lithocarpus</taxon>
    </lineage>
</organism>
<dbReference type="InterPro" id="IPR003439">
    <property type="entry name" value="ABC_transporter-like_ATP-bd"/>
</dbReference>
<sequence>MITSMDQKPDKPNLGSSSSSIVASSNSKTKVAPKGPSYTYDIDLPPSDDDDDNYAYEEEMPDDAHLGKELLKNTSVKLKISHGKRYGLVGSNGMEKSTLSKLLAWRKIPVPKNIDVLLVEQEVDGDDRTALEAVISTNEELAKLQKEVAFLQNSFSAAKGENEDFDCNGDCLT</sequence>
<feature type="coiled-coil region" evidence="2">
    <location>
        <begin position="134"/>
        <end position="161"/>
    </location>
</feature>
<dbReference type="Pfam" id="PF00005">
    <property type="entry name" value="ABC_tran"/>
    <property type="match status" value="1"/>
</dbReference>
<feature type="compositionally biased region" description="Low complexity" evidence="3">
    <location>
        <begin position="16"/>
        <end position="27"/>
    </location>
</feature>
<proteinExistence type="predicted"/>
<dbReference type="InterPro" id="IPR027417">
    <property type="entry name" value="P-loop_NTPase"/>
</dbReference>
<accession>A0AAW2DC22</accession>
<dbReference type="GO" id="GO:0005524">
    <property type="term" value="F:ATP binding"/>
    <property type="evidence" value="ECO:0007669"/>
    <property type="project" value="InterPro"/>
</dbReference>
<feature type="domain" description="ABC transporter" evidence="4">
    <location>
        <begin position="75"/>
        <end position="157"/>
    </location>
</feature>
<dbReference type="PANTHER" id="PTHR19211:SF14">
    <property type="entry name" value="ATP-BINDING CASSETTE SUB-FAMILY F MEMBER 1"/>
    <property type="match status" value="1"/>
</dbReference>
<dbReference type="PANTHER" id="PTHR19211">
    <property type="entry name" value="ATP-BINDING TRANSPORT PROTEIN-RELATED"/>
    <property type="match status" value="1"/>
</dbReference>
<evidence type="ECO:0000259" key="4">
    <source>
        <dbReference type="Pfam" id="PF00005"/>
    </source>
</evidence>
<protein>
    <recommendedName>
        <fullName evidence="4">ABC transporter domain-containing protein</fullName>
    </recommendedName>
</protein>
<dbReference type="InterPro" id="IPR050611">
    <property type="entry name" value="ABCF"/>
</dbReference>
<keyword evidence="2" id="KW-0175">Coiled coil</keyword>
<evidence type="ECO:0000256" key="2">
    <source>
        <dbReference type="SAM" id="Coils"/>
    </source>
</evidence>
<reference evidence="5 6" key="1">
    <citation type="submission" date="2024-01" db="EMBL/GenBank/DDBJ databases">
        <title>A telomere-to-telomere, gap-free genome of sweet tea (Lithocarpus litseifolius).</title>
        <authorList>
            <person name="Zhou J."/>
        </authorList>
    </citation>
    <scope>NUCLEOTIDE SEQUENCE [LARGE SCALE GENOMIC DNA]</scope>
    <source>
        <strain evidence="5">Zhou-2022a</strain>
        <tissue evidence="5">Leaf</tissue>
    </source>
</reference>
<keyword evidence="1" id="KW-0677">Repeat</keyword>
<evidence type="ECO:0000313" key="6">
    <source>
        <dbReference type="Proteomes" id="UP001459277"/>
    </source>
</evidence>
<dbReference type="Gene3D" id="3.40.50.300">
    <property type="entry name" value="P-loop containing nucleotide triphosphate hydrolases"/>
    <property type="match status" value="1"/>
</dbReference>
<dbReference type="Proteomes" id="UP001459277">
    <property type="component" value="Unassembled WGS sequence"/>
</dbReference>
<feature type="compositionally biased region" description="Acidic residues" evidence="3">
    <location>
        <begin position="46"/>
        <end position="58"/>
    </location>
</feature>
<evidence type="ECO:0000256" key="1">
    <source>
        <dbReference type="ARBA" id="ARBA00022737"/>
    </source>
</evidence>
<dbReference type="GO" id="GO:0016887">
    <property type="term" value="F:ATP hydrolysis activity"/>
    <property type="evidence" value="ECO:0007669"/>
    <property type="project" value="InterPro"/>
</dbReference>
<keyword evidence="6" id="KW-1185">Reference proteome</keyword>
<feature type="region of interest" description="Disordered" evidence="3">
    <location>
        <begin position="1"/>
        <end position="58"/>
    </location>
</feature>
<dbReference type="SUPFAM" id="SSF52540">
    <property type="entry name" value="P-loop containing nucleoside triphosphate hydrolases"/>
    <property type="match status" value="1"/>
</dbReference>
<comment type="caution">
    <text evidence="5">The sequence shown here is derived from an EMBL/GenBank/DDBJ whole genome shotgun (WGS) entry which is preliminary data.</text>
</comment>